<evidence type="ECO:0000256" key="3">
    <source>
        <dbReference type="ARBA" id="ARBA00023125"/>
    </source>
</evidence>
<feature type="domain" description="BHLH" evidence="6">
    <location>
        <begin position="48"/>
        <end position="99"/>
    </location>
</feature>
<dbReference type="FunFam" id="4.10.280.10:FF:000064">
    <property type="entry name" value="Transcription factor MUTE"/>
    <property type="match status" value="1"/>
</dbReference>
<evidence type="ECO:0000256" key="2">
    <source>
        <dbReference type="ARBA" id="ARBA00023015"/>
    </source>
</evidence>
<dbReference type="GO" id="GO:0005634">
    <property type="term" value="C:nucleus"/>
    <property type="evidence" value="ECO:0007669"/>
    <property type="project" value="TreeGrafter"/>
</dbReference>
<dbReference type="PANTHER" id="PTHR46684:SF1">
    <property type="entry name" value="TRANSCRIPTION FACTOR MUTE"/>
    <property type="match status" value="1"/>
</dbReference>
<dbReference type="InterPro" id="IPR011598">
    <property type="entry name" value="bHLH_dom"/>
</dbReference>
<name>A0A835DTP6_9POAL</name>
<feature type="region of interest" description="Disordered" evidence="5">
    <location>
        <begin position="113"/>
        <end position="160"/>
    </location>
</feature>
<keyword evidence="8" id="KW-1185">Reference proteome</keyword>
<evidence type="ECO:0000256" key="4">
    <source>
        <dbReference type="ARBA" id="ARBA00023163"/>
    </source>
</evidence>
<comment type="caution">
    <text evidence="7">The sequence shown here is derived from an EMBL/GenBank/DDBJ whole genome shotgun (WGS) entry which is preliminary data.</text>
</comment>
<dbReference type="Gene3D" id="4.10.280.10">
    <property type="entry name" value="Helix-loop-helix DNA-binding domain"/>
    <property type="match status" value="1"/>
</dbReference>
<dbReference type="SUPFAM" id="SSF47459">
    <property type="entry name" value="HLH, helix-loop-helix DNA-binding domain"/>
    <property type="match status" value="1"/>
</dbReference>
<dbReference type="GO" id="GO:0046983">
    <property type="term" value="F:protein dimerization activity"/>
    <property type="evidence" value="ECO:0007669"/>
    <property type="project" value="InterPro"/>
</dbReference>
<dbReference type="InterPro" id="IPR044283">
    <property type="entry name" value="FAMA/SPEECHLESS/MUTE-like"/>
</dbReference>
<dbReference type="GO" id="GO:0010052">
    <property type="term" value="P:guard cell differentiation"/>
    <property type="evidence" value="ECO:0007669"/>
    <property type="project" value="InterPro"/>
</dbReference>
<dbReference type="OrthoDB" id="675169at2759"/>
<feature type="compositionally biased region" description="Low complexity" evidence="5">
    <location>
        <begin position="139"/>
        <end position="152"/>
    </location>
</feature>
<protein>
    <recommendedName>
        <fullName evidence="6">BHLH domain-containing protein</fullName>
    </recommendedName>
</protein>
<organism evidence="7 8">
    <name type="scientific">Digitaria exilis</name>
    <dbReference type="NCBI Taxonomy" id="1010633"/>
    <lineage>
        <taxon>Eukaryota</taxon>
        <taxon>Viridiplantae</taxon>
        <taxon>Streptophyta</taxon>
        <taxon>Embryophyta</taxon>
        <taxon>Tracheophyta</taxon>
        <taxon>Spermatophyta</taxon>
        <taxon>Magnoliopsida</taxon>
        <taxon>Liliopsida</taxon>
        <taxon>Poales</taxon>
        <taxon>Poaceae</taxon>
        <taxon>PACMAD clade</taxon>
        <taxon>Panicoideae</taxon>
        <taxon>Panicodae</taxon>
        <taxon>Paniceae</taxon>
        <taxon>Anthephorinae</taxon>
        <taxon>Digitaria</taxon>
    </lineage>
</organism>
<comment type="similarity">
    <text evidence="1">Belongs to the bHLH protein family.</text>
</comment>
<dbReference type="AlphaFoldDB" id="A0A835DTP6"/>
<gene>
    <name evidence="7" type="ORF">HU200_066652</name>
</gene>
<feature type="region of interest" description="Disordered" evidence="5">
    <location>
        <begin position="1"/>
        <end position="31"/>
    </location>
</feature>
<dbReference type="PANTHER" id="PTHR46684">
    <property type="entry name" value="TRANSCRIPTION FACTOR FAMA"/>
    <property type="match status" value="1"/>
</dbReference>
<keyword evidence="4" id="KW-0804">Transcription</keyword>
<evidence type="ECO:0000256" key="5">
    <source>
        <dbReference type="SAM" id="MobiDB-lite"/>
    </source>
</evidence>
<dbReference type="GO" id="GO:0045893">
    <property type="term" value="P:positive regulation of DNA-templated transcription"/>
    <property type="evidence" value="ECO:0007669"/>
    <property type="project" value="TreeGrafter"/>
</dbReference>
<evidence type="ECO:0000313" key="8">
    <source>
        <dbReference type="Proteomes" id="UP000636709"/>
    </source>
</evidence>
<keyword evidence="3" id="KW-0238">DNA-binding</keyword>
<sequence length="287" mass="31260">MRGPPPPRIDLTCRKTNEPSSPARSIEQQGTTTTTLLKQLARSSVDHLSNMSHIAVERNRRRQMNENLKVLRSLTPALYIKRGDQASIIGGAIDFIRELQQVLESLEARKKRRSSTGSIGHGCFSPSPTPSPRSHLVFSASGGSSSSSAGSSITPSPPVANNNKASSSALLAVKELAACCNSPVADVEARISGANVLLRTLSRRAPGQAARVVAVLEALHLEVLHLNISTMEDTVLHSFLSVEDLAYEVQQIFVCCFHEQEQQQEQEQEQPDQLLLQENLMYSAMAI</sequence>
<dbReference type="Pfam" id="PF00010">
    <property type="entry name" value="HLH"/>
    <property type="match status" value="1"/>
</dbReference>
<keyword evidence="2" id="KW-0805">Transcription regulation</keyword>
<reference evidence="7" key="1">
    <citation type="submission" date="2020-07" db="EMBL/GenBank/DDBJ databases">
        <title>Genome sequence and genetic diversity analysis of an under-domesticated orphan crop, white fonio (Digitaria exilis).</title>
        <authorList>
            <person name="Bennetzen J.L."/>
            <person name="Chen S."/>
            <person name="Ma X."/>
            <person name="Wang X."/>
            <person name="Yssel A.E.J."/>
            <person name="Chaluvadi S.R."/>
            <person name="Johnson M."/>
            <person name="Gangashetty P."/>
            <person name="Hamidou F."/>
            <person name="Sanogo M.D."/>
            <person name="Zwaenepoel A."/>
            <person name="Wallace J."/>
            <person name="Van De Peer Y."/>
            <person name="Van Deynze A."/>
        </authorList>
    </citation>
    <scope>NUCLEOTIDE SEQUENCE</scope>
    <source>
        <tissue evidence="7">Leaves</tissue>
    </source>
</reference>
<dbReference type="Proteomes" id="UP000636709">
    <property type="component" value="Unassembled WGS sequence"/>
</dbReference>
<dbReference type="EMBL" id="JACEFO010003178">
    <property type="protein sequence ID" value="KAF8643598.1"/>
    <property type="molecule type" value="Genomic_DNA"/>
</dbReference>
<proteinExistence type="inferred from homology"/>
<evidence type="ECO:0000313" key="7">
    <source>
        <dbReference type="EMBL" id="KAF8643598.1"/>
    </source>
</evidence>
<evidence type="ECO:0000259" key="6">
    <source>
        <dbReference type="PROSITE" id="PS50888"/>
    </source>
</evidence>
<accession>A0A835DTP6</accession>
<feature type="compositionally biased region" description="Polar residues" evidence="5">
    <location>
        <begin position="18"/>
        <end position="30"/>
    </location>
</feature>
<dbReference type="InterPro" id="IPR036638">
    <property type="entry name" value="HLH_DNA-bd_sf"/>
</dbReference>
<evidence type="ECO:0000256" key="1">
    <source>
        <dbReference type="ARBA" id="ARBA00005510"/>
    </source>
</evidence>
<dbReference type="SMART" id="SM00353">
    <property type="entry name" value="HLH"/>
    <property type="match status" value="1"/>
</dbReference>
<dbReference type="PROSITE" id="PS50888">
    <property type="entry name" value="BHLH"/>
    <property type="match status" value="1"/>
</dbReference>
<dbReference type="GO" id="GO:0003700">
    <property type="term" value="F:DNA-binding transcription factor activity"/>
    <property type="evidence" value="ECO:0007669"/>
    <property type="project" value="InterPro"/>
</dbReference>
<dbReference type="GO" id="GO:0003677">
    <property type="term" value="F:DNA binding"/>
    <property type="evidence" value="ECO:0007669"/>
    <property type="project" value="UniProtKB-KW"/>
</dbReference>